<dbReference type="Pfam" id="PF00789">
    <property type="entry name" value="UBX"/>
    <property type="match status" value="1"/>
</dbReference>
<dbReference type="CDD" id="cd01767">
    <property type="entry name" value="UBX"/>
    <property type="match status" value="1"/>
</dbReference>
<keyword evidence="2" id="KW-0963">Cytoplasm</keyword>
<dbReference type="Gene3D" id="1.10.8.10">
    <property type="entry name" value="DNA helicase RuvA subunit, C-terminal domain"/>
    <property type="match status" value="1"/>
</dbReference>
<dbReference type="OrthoDB" id="10254930at2759"/>
<evidence type="ECO:0000259" key="6">
    <source>
        <dbReference type="PROSITE" id="PS50030"/>
    </source>
</evidence>
<name>A0A1L9T185_9EURO</name>
<dbReference type="EMBL" id="KV878598">
    <property type="protein sequence ID" value="OJJ53145.1"/>
    <property type="molecule type" value="Genomic_DNA"/>
</dbReference>
<dbReference type="GO" id="GO:1903094">
    <property type="term" value="P:negative regulation of protein K48-linked deubiquitination"/>
    <property type="evidence" value="ECO:0007669"/>
    <property type="project" value="TreeGrafter"/>
</dbReference>
<accession>A0A1L9T185</accession>
<keyword evidence="9" id="KW-1185">Reference proteome</keyword>
<dbReference type="InterPro" id="IPR013087">
    <property type="entry name" value="Znf_C2H2_type"/>
</dbReference>
<dbReference type="GO" id="GO:0036435">
    <property type="term" value="F:K48-linked polyubiquitin modification-dependent protein binding"/>
    <property type="evidence" value="ECO:0007669"/>
    <property type="project" value="TreeGrafter"/>
</dbReference>
<dbReference type="InterPro" id="IPR057766">
    <property type="entry name" value="Znf-C2H2_OTU1-like_C"/>
</dbReference>
<dbReference type="SUPFAM" id="SSF54236">
    <property type="entry name" value="Ubiquitin-like"/>
    <property type="match status" value="1"/>
</dbReference>
<keyword evidence="4" id="KW-0863">Zinc-finger</keyword>
<dbReference type="PROSITE" id="PS50030">
    <property type="entry name" value="UBA"/>
    <property type="match status" value="1"/>
</dbReference>
<feature type="region of interest" description="Disordered" evidence="5">
    <location>
        <begin position="41"/>
        <end position="67"/>
    </location>
</feature>
<proteinExistence type="predicted"/>
<dbReference type="SUPFAM" id="SSF46934">
    <property type="entry name" value="UBA-like"/>
    <property type="match status" value="1"/>
</dbReference>
<dbReference type="SMART" id="SM00165">
    <property type="entry name" value="UBA"/>
    <property type="match status" value="1"/>
</dbReference>
<dbReference type="RefSeq" id="XP_040696951.1">
    <property type="nucleotide sequence ID" value="XM_040845460.1"/>
</dbReference>
<evidence type="ECO:0000256" key="2">
    <source>
        <dbReference type="ARBA" id="ARBA00022490"/>
    </source>
</evidence>
<evidence type="ECO:0000313" key="9">
    <source>
        <dbReference type="Proteomes" id="UP000184356"/>
    </source>
</evidence>
<dbReference type="InterPro" id="IPR009060">
    <property type="entry name" value="UBA-like_sf"/>
</dbReference>
<dbReference type="PANTHER" id="PTHR46340">
    <property type="entry name" value="UBX DOMAIN-CONTAINING PROTEIN 1"/>
    <property type="match status" value="1"/>
</dbReference>
<dbReference type="GO" id="GO:0008270">
    <property type="term" value="F:zinc ion binding"/>
    <property type="evidence" value="ECO:0007669"/>
    <property type="project" value="UniProtKB-KW"/>
</dbReference>
<dbReference type="GO" id="GO:0031397">
    <property type="term" value="P:negative regulation of protein ubiquitination"/>
    <property type="evidence" value="ECO:0007669"/>
    <property type="project" value="TreeGrafter"/>
</dbReference>
<dbReference type="Pfam" id="PF24560">
    <property type="entry name" value="zf-C2H2_OTU1_C"/>
    <property type="match status" value="1"/>
</dbReference>
<keyword evidence="4" id="KW-0862">Zinc</keyword>
<feature type="compositionally biased region" description="Basic and acidic residues" evidence="5">
    <location>
        <begin position="134"/>
        <end position="209"/>
    </location>
</feature>
<dbReference type="InterPro" id="IPR029071">
    <property type="entry name" value="Ubiquitin-like_domsf"/>
</dbReference>
<keyword evidence="3" id="KW-0175">Coiled coil</keyword>
<evidence type="ECO:0000259" key="7">
    <source>
        <dbReference type="PROSITE" id="PS50157"/>
    </source>
</evidence>
<reference evidence="9" key="1">
    <citation type="journal article" date="2017" name="Genome Biol.">
        <title>Comparative genomics reveals high biological diversity and specific adaptations in the industrially and medically important fungal genus Aspergillus.</title>
        <authorList>
            <person name="de Vries R.P."/>
            <person name="Riley R."/>
            <person name="Wiebenga A."/>
            <person name="Aguilar-Osorio G."/>
            <person name="Amillis S."/>
            <person name="Uchima C.A."/>
            <person name="Anderluh G."/>
            <person name="Asadollahi M."/>
            <person name="Askin M."/>
            <person name="Barry K."/>
            <person name="Battaglia E."/>
            <person name="Bayram O."/>
            <person name="Benocci T."/>
            <person name="Braus-Stromeyer S.A."/>
            <person name="Caldana C."/>
            <person name="Canovas D."/>
            <person name="Cerqueira G.C."/>
            <person name="Chen F."/>
            <person name="Chen W."/>
            <person name="Choi C."/>
            <person name="Clum A."/>
            <person name="Dos Santos R.A."/>
            <person name="Damasio A.R."/>
            <person name="Diallinas G."/>
            <person name="Emri T."/>
            <person name="Fekete E."/>
            <person name="Flipphi M."/>
            <person name="Freyberg S."/>
            <person name="Gallo A."/>
            <person name="Gournas C."/>
            <person name="Habgood R."/>
            <person name="Hainaut M."/>
            <person name="Harispe M.L."/>
            <person name="Henrissat B."/>
            <person name="Hilden K.S."/>
            <person name="Hope R."/>
            <person name="Hossain A."/>
            <person name="Karabika E."/>
            <person name="Karaffa L."/>
            <person name="Karanyi Z."/>
            <person name="Krasevec N."/>
            <person name="Kuo A."/>
            <person name="Kusch H."/>
            <person name="LaButti K."/>
            <person name="Lagendijk E.L."/>
            <person name="Lapidus A."/>
            <person name="Levasseur A."/>
            <person name="Lindquist E."/>
            <person name="Lipzen A."/>
            <person name="Logrieco A.F."/>
            <person name="MacCabe A."/>
            <person name="Maekelae M.R."/>
            <person name="Malavazi I."/>
            <person name="Melin P."/>
            <person name="Meyer V."/>
            <person name="Mielnichuk N."/>
            <person name="Miskei M."/>
            <person name="Molnar A.P."/>
            <person name="Mule G."/>
            <person name="Ngan C.Y."/>
            <person name="Orejas M."/>
            <person name="Orosz E."/>
            <person name="Ouedraogo J.P."/>
            <person name="Overkamp K.M."/>
            <person name="Park H.-S."/>
            <person name="Perrone G."/>
            <person name="Piumi F."/>
            <person name="Punt P.J."/>
            <person name="Ram A.F."/>
            <person name="Ramon A."/>
            <person name="Rauscher S."/>
            <person name="Record E."/>
            <person name="Riano-Pachon D.M."/>
            <person name="Robert V."/>
            <person name="Roehrig J."/>
            <person name="Ruller R."/>
            <person name="Salamov A."/>
            <person name="Salih N.S."/>
            <person name="Samson R.A."/>
            <person name="Sandor E."/>
            <person name="Sanguinetti M."/>
            <person name="Schuetze T."/>
            <person name="Sepcic K."/>
            <person name="Shelest E."/>
            <person name="Sherlock G."/>
            <person name="Sophianopoulou V."/>
            <person name="Squina F.M."/>
            <person name="Sun H."/>
            <person name="Susca A."/>
            <person name="Todd R.B."/>
            <person name="Tsang A."/>
            <person name="Unkles S.E."/>
            <person name="van de Wiele N."/>
            <person name="van Rossen-Uffink D."/>
            <person name="Oliveira J.V."/>
            <person name="Vesth T.C."/>
            <person name="Visser J."/>
            <person name="Yu J.-H."/>
            <person name="Zhou M."/>
            <person name="Andersen M.R."/>
            <person name="Archer D.B."/>
            <person name="Baker S.E."/>
            <person name="Benoit I."/>
            <person name="Brakhage A.A."/>
            <person name="Braus G.H."/>
            <person name="Fischer R."/>
            <person name="Frisvad J.C."/>
            <person name="Goldman G.H."/>
            <person name="Houbraken J."/>
            <person name="Oakley B."/>
            <person name="Pocsi I."/>
            <person name="Scazzocchio C."/>
            <person name="Seiboth B."/>
            <person name="vanKuyk P.A."/>
            <person name="Wortman J."/>
            <person name="Dyer P.S."/>
            <person name="Grigoriev I.V."/>
        </authorList>
    </citation>
    <scope>NUCLEOTIDE SEQUENCE [LARGE SCALE GENOMIC DNA]</scope>
    <source>
        <strain evidence="9">CBS 593.65</strain>
    </source>
</reference>
<dbReference type="Proteomes" id="UP000184356">
    <property type="component" value="Unassembled WGS sequence"/>
</dbReference>
<dbReference type="Pfam" id="PF22562">
    <property type="entry name" value="UBA_7"/>
    <property type="match status" value="1"/>
</dbReference>
<dbReference type="VEuPathDB" id="FungiDB:ASPSYDRAFT_36698"/>
<dbReference type="GO" id="GO:0005634">
    <property type="term" value="C:nucleus"/>
    <property type="evidence" value="ECO:0007669"/>
    <property type="project" value="TreeGrafter"/>
</dbReference>
<dbReference type="STRING" id="1036612.A0A1L9T185"/>
<dbReference type="GO" id="GO:0005737">
    <property type="term" value="C:cytoplasm"/>
    <property type="evidence" value="ECO:0007669"/>
    <property type="project" value="UniProtKB-SubCell"/>
</dbReference>
<protein>
    <recommendedName>
        <fullName evidence="10">UBA domain-containing protein</fullName>
    </recommendedName>
</protein>
<dbReference type="Gene3D" id="3.10.20.90">
    <property type="entry name" value="Phosphatidylinositol 3-kinase Catalytic Subunit, Chain A, domain 1"/>
    <property type="match status" value="1"/>
</dbReference>
<evidence type="ECO:0000256" key="3">
    <source>
        <dbReference type="ARBA" id="ARBA00023054"/>
    </source>
</evidence>
<gene>
    <name evidence="8" type="ORF">ASPSYDRAFT_36698</name>
</gene>
<evidence type="ECO:0008006" key="10">
    <source>
        <dbReference type="Google" id="ProtNLM"/>
    </source>
</evidence>
<dbReference type="InterPro" id="IPR015940">
    <property type="entry name" value="UBA"/>
</dbReference>
<dbReference type="PROSITE" id="PS50157">
    <property type="entry name" value="ZINC_FINGER_C2H2_2"/>
    <property type="match status" value="1"/>
</dbReference>
<evidence type="ECO:0000256" key="4">
    <source>
        <dbReference type="PROSITE-ProRule" id="PRU00042"/>
    </source>
</evidence>
<dbReference type="PROSITE" id="PS00028">
    <property type="entry name" value="ZINC_FINGER_C2H2_1"/>
    <property type="match status" value="1"/>
</dbReference>
<feature type="domain" description="UBA" evidence="6">
    <location>
        <begin position="1"/>
        <end position="39"/>
    </location>
</feature>
<feature type="region of interest" description="Disordered" evidence="5">
    <location>
        <begin position="126"/>
        <end position="241"/>
    </location>
</feature>
<evidence type="ECO:0000256" key="5">
    <source>
        <dbReference type="SAM" id="MobiDB-lite"/>
    </source>
</evidence>
<evidence type="ECO:0000313" key="8">
    <source>
        <dbReference type="EMBL" id="OJJ53145.1"/>
    </source>
</evidence>
<evidence type="ECO:0000256" key="1">
    <source>
        <dbReference type="ARBA" id="ARBA00004496"/>
    </source>
</evidence>
<dbReference type="GeneID" id="63761533"/>
<dbReference type="GO" id="GO:0032435">
    <property type="term" value="P:negative regulation of proteasomal ubiquitin-dependent protein catabolic process"/>
    <property type="evidence" value="ECO:0007669"/>
    <property type="project" value="TreeGrafter"/>
</dbReference>
<feature type="compositionally biased region" description="Low complexity" evidence="5">
    <location>
        <begin position="210"/>
        <end position="229"/>
    </location>
</feature>
<dbReference type="InterPro" id="IPR001012">
    <property type="entry name" value="UBX_dom"/>
</dbReference>
<dbReference type="PANTHER" id="PTHR46340:SF1">
    <property type="entry name" value="UBX DOMAIN-CONTAINING PROTEIN 1"/>
    <property type="match status" value="1"/>
</dbReference>
<sequence>MATSDLDQLIEMGFDKDRAELAVKKNGGLQGALEWLEQTQDKSLEEIKAESAGAGDDGEGPALQPGEEARSLVCNECGKKFRSQAQAEFHASKTEHVDFAESTEEIAPLTEEQKKARLQELREKLAVKRAGQSEQDKIEKKRNEEIRRKATKESQDAKEELEKKQRMKEAAKKKQEKQDDIEAKRRVKAKIEADKEERRLRAEREKAERAGVAPPSQPAAAPAPTTSGPIASKPASAYTEARLRFQTPKGNVMKTMPVETTLFEVAAALKSEDGIDVTSFRQNFPRKVFDSEFFGESLKDLGLVPSASLVVE</sequence>
<comment type="subcellular location">
    <subcellularLocation>
        <location evidence="1">Cytoplasm</location>
    </subcellularLocation>
</comment>
<keyword evidence="4" id="KW-0479">Metal-binding</keyword>
<dbReference type="AlphaFoldDB" id="A0A1L9T185"/>
<organism evidence="8 9">
    <name type="scientific">Aspergillus sydowii CBS 593.65</name>
    <dbReference type="NCBI Taxonomy" id="1036612"/>
    <lineage>
        <taxon>Eukaryota</taxon>
        <taxon>Fungi</taxon>
        <taxon>Dikarya</taxon>
        <taxon>Ascomycota</taxon>
        <taxon>Pezizomycotina</taxon>
        <taxon>Eurotiomycetes</taxon>
        <taxon>Eurotiomycetidae</taxon>
        <taxon>Eurotiales</taxon>
        <taxon>Aspergillaceae</taxon>
        <taxon>Aspergillus</taxon>
        <taxon>Aspergillus subgen. Nidulantes</taxon>
    </lineage>
</organism>
<feature type="domain" description="C2H2-type" evidence="7">
    <location>
        <begin position="72"/>
        <end position="101"/>
    </location>
</feature>